<name>A0A0F9SSZ6_9ZZZZ</name>
<dbReference type="AlphaFoldDB" id="A0A0F9SSZ6"/>
<gene>
    <name evidence="1" type="ORF">LCGC14_0414010</name>
</gene>
<accession>A0A0F9SSZ6</accession>
<comment type="caution">
    <text evidence="1">The sequence shown here is derived from an EMBL/GenBank/DDBJ whole genome shotgun (WGS) entry which is preliminary data.</text>
</comment>
<organism evidence="1">
    <name type="scientific">marine sediment metagenome</name>
    <dbReference type="NCBI Taxonomy" id="412755"/>
    <lineage>
        <taxon>unclassified sequences</taxon>
        <taxon>metagenomes</taxon>
        <taxon>ecological metagenomes</taxon>
    </lineage>
</organism>
<reference evidence="1" key="1">
    <citation type="journal article" date="2015" name="Nature">
        <title>Complex archaea that bridge the gap between prokaryotes and eukaryotes.</title>
        <authorList>
            <person name="Spang A."/>
            <person name="Saw J.H."/>
            <person name="Jorgensen S.L."/>
            <person name="Zaremba-Niedzwiedzka K."/>
            <person name="Martijn J."/>
            <person name="Lind A.E."/>
            <person name="van Eijk R."/>
            <person name="Schleper C."/>
            <person name="Guy L."/>
            <person name="Ettema T.J."/>
        </authorList>
    </citation>
    <scope>NUCLEOTIDE SEQUENCE</scope>
</reference>
<sequence>MGLKFTQWAELSEKIIRAQIRKPLWQVEAKQLVLIKIWKMEINGTPFTEGLISTMTANVCKDICRQHFVENYEEPLPPFPLEDKSSTITARYSQTMLDLDLWMQQQAESRQRVLAYVLGLNPYRDMTDLGRKVGVSKATVSRALQDLADYLRRK</sequence>
<protein>
    <submittedName>
        <fullName evidence="1">Uncharacterized protein</fullName>
    </submittedName>
</protein>
<evidence type="ECO:0000313" key="1">
    <source>
        <dbReference type="EMBL" id="KKN72115.1"/>
    </source>
</evidence>
<proteinExistence type="predicted"/>
<dbReference type="EMBL" id="LAZR01000369">
    <property type="protein sequence ID" value="KKN72115.1"/>
    <property type="molecule type" value="Genomic_DNA"/>
</dbReference>